<evidence type="ECO:0000313" key="2">
    <source>
        <dbReference type="EMBL" id="CAD9109110.1"/>
    </source>
</evidence>
<comment type="subcellular location">
    <subcellularLocation>
        <location evidence="1">Nucleus</location>
    </subcellularLocation>
</comment>
<accession>A0A7S1LNI5</accession>
<keyword evidence="1" id="KW-0539">Nucleus</keyword>
<name>A0A7S1LNI5_ALECA</name>
<evidence type="ECO:0000256" key="1">
    <source>
        <dbReference type="RuleBase" id="RU364024"/>
    </source>
</evidence>
<comment type="similarity">
    <text evidence="1">Belongs to the TFB2 family.</text>
</comment>
<dbReference type="GO" id="GO:0005675">
    <property type="term" value="C:transcription factor TFIIH holo complex"/>
    <property type="evidence" value="ECO:0007669"/>
    <property type="project" value="TreeGrafter"/>
</dbReference>
<dbReference type="GO" id="GO:0006289">
    <property type="term" value="P:nucleotide-excision repair"/>
    <property type="evidence" value="ECO:0007669"/>
    <property type="project" value="InterPro"/>
</dbReference>
<dbReference type="PANTHER" id="PTHR13152">
    <property type="entry name" value="TFIIH, POLYPEPTIDE 4"/>
    <property type="match status" value="1"/>
</dbReference>
<gene>
    <name evidence="2" type="ORF">ACAT0790_LOCUS11452</name>
</gene>
<dbReference type="Gene3D" id="3.30.70.2610">
    <property type="match status" value="1"/>
</dbReference>
<protein>
    <recommendedName>
        <fullName evidence="1">General transcription factor IIH subunit 4</fullName>
    </recommendedName>
</protein>
<organism evidence="2">
    <name type="scientific">Alexandrium catenella</name>
    <name type="common">Red tide dinoflagellate</name>
    <name type="synonym">Gonyaulax catenella</name>
    <dbReference type="NCBI Taxonomy" id="2925"/>
    <lineage>
        <taxon>Eukaryota</taxon>
        <taxon>Sar</taxon>
        <taxon>Alveolata</taxon>
        <taxon>Dinophyceae</taxon>
        <taxon>Gonyaulacales</taxon>
        <taxon>Pyrocystaceae</taxon>
        <taxon>Alexandrium</taxon>
    </lineage>
</organism>
<keyword evidence="1" id="KW-0234">DNA repair</keyword>
<keyword evidence="1" id="KW-0227">DNA damage</keyword>
<dbReference type="PANTHER" id="PTHR13152:SF0">
    <property type="entry name" value="GENERAL TRANSCRIPTION FACTOR IIH SUBUNIT 4"/>
    <property type="match status" value="1"/>
</dbReference>
<dbReference type="GO" id="GO:0003690">
    <property type="term" value="F:double-stranded DNA binding"/>
    <property type="evidence" value="ECO:0007669"/>
    <property type="project" value="TreeGrafter"/>
</dbReference>
<reference evidence="2" key="1">
    <citation type="submission" date="2021-01" db="EMBL/GenBank/DDBJ databases">
        <authorList>
            <person name="Corre E."/>
            <person name="Pelletier E."/>
            <person name="Niang G."/>
            <person name="Scheremetjew M."/>
            <person name="Finn R."/>
            <person name="Kale V."/>
            <person name="Holt S."/>
            <person name="Cochrane G."/>
            <person name="Meng A."/>
            <person name="Brown T."/>
            <person name="Cohen L."/>
        </authorList>
    </citation>
    <scope>NUCLEOTIDE SEQUENCE</scope>
    <source>
        <strain evidence="2">OF101</strain>
    </source>
</reference>
<proteinExistence type="inferred from homology"/>
<dbReference type="AlphaFoldDB" id="A0A7S1LNI5"/>
<dbReference type="GO" id="GO:0001671">
    <property type="term" value="F:ATPase activator activity"/>
    <property type="evidence" value="ECO:0007669"/>
    <property type="project" value="InterPro"/>
</dbReference>
<dbReference type="Pfam" id="PF03849">
    <property type="entry name" value="Tfb2"/>
    <property type="match status" value="1"/>
</dbReference>
<comment type="function">
    <text evidence="1">Component of the general transcription and DNA repair factor IIH (TFIIH) core complex which is involved in general and transcription-coupled nucleotide excision repair (NER) of damaged DNA.</text>
</comment>
<sequence length="352" mass="38495">MREDGQLTSVGFRFVLDDRQRQLWALALAFLERARAGKEHLGPLRLLLTLGEAKIGQCLDLGAQTAKERFLVDLLVDLGVLYSAPSLGGSQPMAHWATPAALAMFRQDASATLSRNIAGTAAELELPAHLYHESCRRPERHAEAKVLQDEQGIIVESNFKVYAYTSSALHVCLLGLFCKMVTRLPNLYVGHLSAEPALRAMKQGIRVENIVRYLEAAAHPRALKRLEEGSSVVPANVRGQLEVWESSRSRTKCSRAVLFEWETGELDADTFERLRKSAEEKGALLWSRCAAAARAQQQQPAEQDGAGLFPMALAVTATGASVVRSLLGQQRGLPAGGLLRLRGTAPREAIVL</sequence>
<dbReference type="GO" id="GO:0000439">
    <property type="term" value="C:transcription factor TFIIH core complex"/>
    <property type="evidence" value="ECO:0007669"/>
    <property type="project" value="InterPro"/>
</dbReference>
<dbReference type="EMBL" id="HBGE01019128">
    <property type="protein sequence ID" value="CAD9109110.1"/>
    <property type="molecule type" value="Transcribed_RNA"/>
</dbReference>
<keyword evidence="1" id="KW-0804">Transcription</keyword>
<keyword evidence="1" id="KW-0805">Transcription regulation</keyword>
<dbReference type="InterPro" id="IPR004598">
    <property type="entry name" value="TFIIH_p52/Tfb2"/>
</dbReference>